<evidence type="ECO:0000256" key="1">
    <source>
        <dbReference type="ARBA" id="ARBA00023125"/>
    </source>
</evidence>
<dbReference type="EMBL" id="JBHTAC010000022">
    <property type="protein sequence ID" value="MFC7245082.1"/>
    <property type="molecule type" value="Genomic_DNA"/>
</dbReference>
<protein>
    <submittedName>
        <fullName evidence="4">TetR family transcriptional regulator</fullName>
    </submittedName>
</protein>
<keyword evidence="1 2" id="KW-0238">DNA-binding</keyword>
<sequence length="201" mass="21656">MTTPMPRARDAQATKALLLEAATDEFAECGLAGARIDRIAERAGANKRLLYVYFGDKNDLFDAVLAEQTRAVVAAASLDDGDLCAFAAARFDYMLANPRARRLATWRVLERSEPTALEREAFQTRVDAVASAQRAGRLRDDIAAVDLFAIVLRMTEGWLSASPGLLATAGDDPMSPARLAEHRAALLAAVRRVSEPAPGQG</sequence>
<dbReference type="PRINTS" id="PR00455">
    <property type="entry name" value="HTHTETR"/>
</dbReference>
<feature type="DNA-binding region" description="H-T-H motif" evidence="2">
    <location>
        <begin position="35"/>
        <end position="54"/>
    </location>
</feature>
<keyword evidence="5" id="KW-1185">Reference proteome</keyword>
<evidence type="ECO:0000259" key="3">
    <source>
        <dbReference type="PROSITE" id="PS50977"/>
    </source>
</evidence>
<proteinExistence type="predicted"/>
<dbReference type="Pfam" id="PF00440">
    <property type="entry name" value="TetR_N"/>
    <property type="match status" value="1"/>
</dbReference>
<comment type="caution">
    <text evidence="4">The sequence shown here is derived from an EMBL/GenBank/DDBJ whole genome shotgun (WGS) entry which is preliminary data.</text>
</comment>
<dbReference type="Proteomes" id="UP001596392">
    <property type="component" value="Unassembled WGS sequence"/>
</dbReference>
<dbReference type="InterPro" id="IPR050109">
    <property type="entry name" value="HTH-type_TetR-like_transc_reg"/>
</dbReference>
<dbReference type="Pfam" id="PF17926">
    <property type="entry name" value="TetR_C_21"/>
    <property type="match status" value="1"/>
</dbReference>
<dbReference type="InterPro" id="IPR001647">
    <property type="entry name" value="HTH_TetR"/>
</dbReference>
<evidence type="ECO:0000313" key="5">
    <source>
        <dbReference type="Proteomes" id="UP001596392"/>
    </source>
</evidence>
<organism evidence="4 5">
    <name type="scientific">Catellatospora aurea</name>
    <dbReference type="NCBI Taxonomy" id="1337874"/>
    <lineage>
        <taxon>Bacteria</taxon>
        <taxon>Bacillati</taxon>
        <taxon>Actinomycetota</taxon>
        <taxon>Actinomycetes</taxon>
        <taxon>Micromonosporales</taxon>
        <taxon>Micromonosporaceae</taxon>
        <taxon>Catellatospora</taxon>
    </lineage>
</organism>
<dbReference type="RefSeq" id="WP_376808042.1">
    <property type="nucleotide sequence ID" value="NZ_JBHTAC010000022.1"/>
</dbReference>
<dbReference type="SUPFAM" id="SSF48498">
    <property type="entry name" value="Tetracyclin repressor-like, C-terminal domain"/>
    <property type="match status" value="1"/>
</dbReference>
<dbReference type="InterPro" id="IPR036271">
    <property type="entry name" value="Tet_transcr_reg_TetR-rel_C_sf"/>
</dbReference>
<evidence type="ECO:0000256" key="2">
    <source>
        <dbReference type="PROSITE-ProRule" id="PRU00335"/>
    </source>
</evidence>
<feature type="domain" description="HTH tetR-type" evidence="3">
    <location>
        <begin position="12"/>
        <end position="72"/>
    </location>
</feature>
<gene>
    <name evidence="4" type="ORF">ACFQO7_21615</name>
</gene>
<dbReference type="InterPro" id="IPR009057">
    <property type="entry name" value="Homeodomain-like_sf"/>
</dbReference>
<dbReference type="SUPFAM" id="SSF46689">
    <property type="entry name" value="Homeodomain-like"/>
    <property type="match status" value="1"/>
</dbReference>
<evidence type="ECO:0000313" key="4">
    <source>
        <dbReference type="EMBL" id="MFC7245082.1"/>
    </source>
</evidence>
<dbReference type="PANTHER" id="PTHR30328:SF54">
    <property type="entry name" value="HTH-TYPE TRANSCRIPTIONAL REPRESSOR SCO4008"/>
    <property type="match status" value="1"/>
</dbReference>
<dbReference type="InterPro" id="IPR041467">
    <property type="entry name" value="Sco4008_C"/>
</dbReference>
<accession>A0ABW2GYX4</accession>
<dbReference type="Gene3D" id="1.10.357.10">
    <property type="entry name" value="Tetracycline Repressor, domain 2"/>
    <property type="match status" value="1"/>
</dbReference>
<dbReference type="PROSITE" id="PS50977">
    <property type="entry name" value="HTH_TETR_2"/>
    <property type="match status" value="1"/>
</dbReference>
<name>A0ABW2GYX4_9ACTN</name>
<dbReference type="PANTHER" id="PTHR30328">
    <property type="entry name" value="TRANSCRIPTIONAL REPRESSOR"/>
    <property type="match status" value="1"/>
</dbReference>
<reference evidence="5" key="1">
    <citation type="journal article" date="2019" name="Int. J. Syst. Evol. Microbiol.">
        <title>The Global Catalogue of Microorganisms (GCM) 10K type strain sequencing project: providing services to taxonomists for standard genome sequencing and annotation.</title>
        <authorList>
            <consortium name="The Broad Institute Genomics Platform"/>
            <consortium name="The Broad Institute Genome Sequencing Center for Infectious Disease"/>
            <person name="Wu L."/>
            <person name="Ma J."/>
        </authorList>
    </citation>
    <scope>NUCLEOTIDE SEQUENCE [LARGE SCALE GENOMIC DNA]</scope>
    <source>
        <strain evidence="5">CGMCC 1.9106</strain>
    </source>
</reference>